<dbReference type="GO" id="GO:0004827">
    <property type="term" value="F:proline-tRNA ligase activity"/>
    <property type="evidence" value="ECO:0007669"/>
    <property type="project" value="UniProtKB-EC"/>
</dbReference>
<evidence type="ECO:0000256" key="3">
    <source>
        <dbReference type="ARBA" id="ARBA00022490"/>
    </source>
</evidence>
<dbReference type="Proteomes" id="UP001295463">
    <property type="component" value="Chromosome"/>
</dbReference>
<dbReference type="InterPro" id="IPR044140">
    <property type="entry name" value="ProRS_anticodon_short"/>
</dbReference>
<dbReference type="CDD" id="cd04334">
    <property type="entry name" value="ProRS-INS"/>
    <property type="match status" value="1"/>
</dbReference>
<keyword evidence="3 10" id="KW-0963">Cytoplasm</keyword>
<comment type="domain">
    <text evidence="10">Consists of three domains: the N-terminal catalytic domain, the editing domain and the C-terminal anticodon-binding domain.</text>
</comment>
<dbReference type="PROSITE" id="PS50862">
    <property type="entry name" value="AA_TRNA_LIGASE_II"/>
    <property type="match status" value="1"/>
</dbReference>
<name>A0ABM9D7L1_9BACT</name>
<evidence type="ECO:0000256" key="10">
    <source>
        <dbReference type="HAMAP-Rule" id="MF_01569"/>
    </source>
</evidence>
<accession>A0ABM9D7L1</accession>
<dbReference type="PANTHER" id="PTHR42753:SF2">
    <property type="entry name" value="PROLINE--TRNA LIGASE"/>
    <property type="match status" value="1"/>
</dbReference>
<keyword evidence="8 10" id="KW-0030">Aminoacyl-tRNA synthetase</keyword>
<dbReference type="HAMAP" id="MF_01569">
    <property type="entry name" value="Pro_tRNA_synth_type1"/>
    <property type="match status" value="1"/>
</dbReference>
<evidence type="ECO:0000256" key="5">
    <source>
        <dbReference type="ARBA" id="ARBA00022741"/>
    </source>
</evidence>
<keyword evidence="7 10" id="KW-0648">Protein biosynthesis</keyword>
<dbReference type="InterPro" id="IPR004154">
    <property type="entry name" value="Anticodon-bd"/>
</dbReference>
<dbReference type="InterPro" id="IPR045864">
    <property type="entry name" value="aa-tRNA-synth_II/BPL/LPL"/>
</dbReference>
<comment type="catalytic activity">
    <reaction evidence="9 10">
        <text>tRNA(Pro) + L-proline + ATP = L-prolyl-tRNA(Pro) + AMP + diphosphate</text>
        <dbReference type="Rhea" id="RHEA:14305"/>
        <dbReference type="Rhea" id="RHEA-COMP:9700"/>
        <dbReference type="Rhea" id="RHEA-COMP:9702"/>
        <dbReference type="ChEBI" id="CHEBI:30616"/>
        <dbReference type="ChEBI" id="CHEBI:33019"/>
        <dbReference type="ChEBI" id="CHEBI:60039"/>
        <dbReference type="ChEBI" id="CHEBI:78442"/>
        <dbReference type="ChEBI" id="CHEBI:78532"/>
        <dbReference type="ChEBI" id="CHEBI:456215"/>
        <dbReference type="EC" id="6.1.1.15"/>
    </reaction>
</comment>
<sequence length="576" mass="63485">MLYSQFFIPTLKETPADAEVISHQLMLRAGMIRKLAAGIYTYLPLGLRSIRKFEQIVREEMNRAGAIELLMPAVQPAELWIESKRWSQYGKELLRFHDRKDAEFCMGPTHEEVITDIARREVKSYRQMPVNFYQIQTKFRDEIRPRFGLMRGREFIMKDAYSFDVDSAAADHSYEKMYDAYNRIFERCGLNFRAVEADTGSIGGSASHEFMVLASSGEDAIVSCNACRYAANVEKAEGRRGEAAAPGAAAVAKVHTPDTKTIAEVATFLGLPESATSKTLLLSDGDGKFVMALVRGDHELNELKLKNKLGWDDIRMATDEEILRFTGSPPGFLGPIGLKEPLTVVADYALLQMTNLVTGANEVDQHLTGVNPGRDFTPDQYADIRLIGAGDPCPRCEGGTLEVWRGIEVGHVFKLGTKYSGALQATYLDQEGKEQVIFMGCYGIGIGRTVAAAIEQNHDENGIIFPLPIAPFHCSVVAINAQKDEAVMAAARDIHDRLEAAGVEVLLDDRDERPGVKFKDHDLIGIPLRINVGGKNLADGKVEFKLRSGGEMLLLTPDEAVERVIADVRAALGGGK</sequence>
<dbReference type="Pfam" id="PF03129">
    <property type="entry name" value="HGTP_anticodon"/>
    <property type="match status" value="1"/>
</dbReference>
<evidence type="ECO:0000256" key="6">
    <source>
        <dbReference type="ARBA" id="ARBA00022840"/>
    </source>
</evidence>
<keyword evidence="5 10" id="KW-0547">Nucleotide-binding</keyword>
<comment type="subcellular location">
    <subcellularLocation>
        <location evidence="1 10">Cytoplasm</location>
    </subcellularLocation>
</comment>
<dbReference type="InterPro" id="IPR036621">
    <property type="entry name" value="Anticodon-bd_dom_sf"/>
</dbReference>
<dbReference type="PANTHER" id="PTHR42753">
    <property type="entry name" value="MITOCHONDRIAL RIBOSOME PROTEIN L39/PROLYL-TRNA LIGASE FAMILY MEMBER"/>
    <property type="match status" value="1"/>
</dbReference>
<dbReference type="InterPro" id="IPR004500">
    <property type="entry name" value="Pro-tRNA-synth_IIa_bac-type"/>
</dbReference>
<keyword evidence="13" id="KW-1185">Reference proteome</keyword>
<dbReference type="InterPro" id="IPR050062">
    <property type="entry name" value="Pro-tRNA_synthetase"/>
</dbReference>
<dbReference type="SUPFAM" id="SSF55826">
    <property type="entry name" value="YbaK/ProRS associated domain"/>
    <property type="match status" value="1"/>
</dbReference>
<evidence type="ECO:0000313" key="12">
    <source>
        <dbReference type="EMBL" id="CAH2031156.1"/>
    </source>
</evidence>
<proteinExistence type="inferred from homology"/>
<evidence type="ECO:0000256" key="9">
    <source>
        <dbReference type="ARBA" id="ARBA00047671"/>
    </source>
</evidence>
<evidence type="ECO:0000313" key="13">
    <source>
        <dbReference type="Proteomes" id="UP001295463"/>
    </source>
</evidence>
<organism evidence="12 13">
    <name type="scientific">Trichlorobacter ammonificans</name>
    <dbReference type="NCBI Taxonomy" id="2916410"/>
    <lineage>
        <taxon>Bacteria</taxon>
        <taxon>Pseudomonadati</taxon>
        <taxon>Thermodesulfobacteriota</taxon>
        <taxon>Desulfuromonadia</taxon>
        <taxon>Geobacterales</taxon>
        <taxon>Geobacteraceae</taxon>
        <taxon>Trichlorobacter</taxon>
    </lineage>
</organism>
<keyword evidence="4 10" id="KW-0436">Ligase</keyword>
<dbReference type="CDD" id="cd00779">
    <property type="entry name" value="ProRS_core_prok"/>
    <property type="match status" value="1"/>
</dbReference>
<dbReference type="Gene3D" id="3.90.960.10">
    <property type="entry name" value="YbaK/aminoacyl-tRNA synthetase-associated domain"/>
    <property type="match status" value="1"/>
</dbReference>
<evidence type="ECO:0000256" key="7">
    <source>
        <dbReference type="ARBA" id="ARBA00022917"/>
    </source>
</evidence>
<dbReference type="Gene3D" id="3.40.50.800">
    <property type="entry name" value="Anticodon-binding domain"/>
    <property type="match status" value="1"/>
</dbReference>
<dbReference type="PRINTS" id="PR01046">
    <property type="entry name" value="TRNASYNTHPRO"/>
</dbReference>
<evidence type="ECO:0000256" key="4">
    <source>
        <dbReference type="ARBA" id="ARBA00022598"/>
    </source>
</evidence>
<dbReference type="InterPro" id="IPR007214">
    <property type="entry name" value="YbaK/aa-tRNA-synth-assoc-dom"/>
</dbReference>
<comment type="similarity">
    <text evidence="10">Belongs to the class-II aminoacyl-tRNA synthetase family. ProS type 1 subfamily.</text>
</comment>
<dbReference type="InterPro" id="IPR033730">
    <property type="entry name" value="ProRS_core_prok"/>
</dbReference>
<dbReference type="NCBIfam" id="NF006625">
    <property type="entry name" value="PRK09194.1"/>
    <property type="match status" value="1"/>
</dbReference>
<dbReference type="PIRSF" id="PIRSF001535">
    <property type="entry name" value="ProRS_1"/>
    <property type="match status" value="1"/>
</dbReference>
<evidence type="ECO:0000256" key="8">
    <source>
        <dbReference type="ARBA" id="ARBA00023146"/>
    </source>
</evidence>
<dbReference type="CDD" id="cd00861">
    <property type="entry name" value="ProRS_anticodon_short"/>
    <property type="match status" value="1"/>
</dbReference>
<protein>
    <recommendedName>
        <fullName evidence="10">Proline--tRNA ligase</fullName>
        <ecNumber evidence="10">6.1.1.15</ecNumber>
    </recommendedName>
    <alternativeName>
        <fullName evidence="10">Prolyl-tRNA synthetase</fullName>
        <shortName evidence="10">ProRS</shortName>
    </alternativeName>
</protein>
<gene>
    <name evidence="10 12" type="primary">proS</name>
    <name evidence="12" type="ORF">GEAMG1_1326</name>
</gene>
<dbReference type="NCBIfam" id="TIGR00409">
    <property type="entry name" value="proS_fam_II"/>
    <property type="match status" value="1"/>
</dbReference>
<dbReference type="InterPro" id="IPR002314">
    <property type="entry name" value="aa-tRNA-synt_IIb"/>
</dbReference>
<dbReference type="RefSeq" id="WP_305731995.1">
    <property type="nucleotide sequence ID" value="NZ_OW150024.1"/>
</dbReference>
<dbReference type="InterPro" id="IPR023717">
    <property type="entry name" value="Pro-tRNA-Synthase_IIa_type1"/>
</dbReference>
<comment type="subunit">
    <text evidence="2 10">Homodimer.</text>
</comment>
<evidence type="ECO:0000256" key="1">
    <source>
        <dbReference type="ARBA" id="ARBA00004496"/>
    </source>
</evidence>
<dbReference type="EMBL" id="OW150024">
    <property type="protein sequence ID" value="CAH2031156.1"/>
    <property type="molecule type" value="Genomic_DNA"/>
</dbReference>
<feature type="domain" description="Aminoacyl-transfer RNA synthetases class-II family profile" evidence="11">
    <location>
        <begin position="38"/>
        <end position="466"/>
    </location>
</feature>
<reference evidence="12 13" key="1">
    <citation type="submission" date="2022-03" db="EMBL/GenBank/DDBJ databases">
        <authorList>
            <person name="Koch H."/>
        </authorList>
    </citation>
    <scope>NUCLEOTIDE SEQUENCE [LARGE SCALE GENOMIC DNA]</scope>
    <source>
        <strain evidence="12 13">G1</strain>
    </source>
</reference>
<dbReference type="SUPFAM" id="SSF55681">
    <property type="entry name" value="Class II aaRS and biotin synthetases"/>
    <property type="match status" value="1"/>
</dbReference>
<dbReference type="InterPro" id="IPR002316">
    <property type="entry name" value="Pro-tRNA-ligase_IIa"/>
</dbReference>
<dbReference type="InterPro" id="IPR036754">
    <property type="entry name" value="YbaK/aa-tRNA-synt-asso_dom_sf"/>
</dbReference>
<dbReference type="Gene3D" id="3.30.930.10">
    <property type="entry name" value="Bira Bifunctional Protein, Domain 2"/>
    <property type="match status" value="2"/>
</dbReference>
<dbReference type="Pfam" id="PF04073">
    <property type="entry name" value="tRNA_edit"/>
    <property type="match status" value="1"/>
</dbReference>
<comment type="function">
    <text evidence="10">Catalyzes the attachment of proline to tRNA(Pro) in a two-step reaction: proline is first activated by ATP to form Pro-AMP and then transferred to the acceptor end of tRNA(Pro). As ProRS can inadvertently accommodate and process non-cognate amino acids such as alanine and cysteine, to avoid such errors it has two additional distinct editing activities against alanine. One activity is designated as 'pretransfer' editing and involves the tRNA(Pro)-independent hydrolysis of activated Ala-AMP. The other activity is designated 'posttransfer' editing and involves deacylation of mischarged Ala-tRNA(Pro). The misacylated Cys-tRNA(Pro) is not edited by ProRS.</text>
</comment>
<dbReference type="SUPFAM" id="SSF52954">
    <property type="entry name" value="Class II aaRS ABD-related"/>
    <property type="match status" value="1"/>
</dbReference>
<dbReference type="Pfam" id="PF00587">
    <property type="entry name" value="tRNA-synt_2b"/>
    <property type="match status" value="1"/>
</dbReference>
<keyword evidence="6 10" id="KW-0067">ATP-binding</keyword>
<dbReference type="EC" id="6.1.1.15" evidence="10"/>
<evidence type="ECO:0000259" key="11">
    <source>
        <dbReference type="PROSITE" id="PS50862"/>
    </source>
</evidence>
<evidence type="ECO:0000256" key="2">
    <source>
        <dbReference type="ARBA" id="ARBA00011738"/>
    </source>
</evidence>
<dbReference type="InterPro" id="IPR006195">
    <property type="entry name" value="aa-tRNA-synth_II"/>
</dbReference>